<dbReference type="PROSITE" id="PS51892">
    <property type="entry name" value="SUBTILASE"/>
    <property type="match status" value="1"/>
</dbReference>
<evidence type="ECO:0000259" key="12">
    <source>
        <dbReference type="Pfam" id="PF00082"/>
    </source>
</evidence>
<evidence type="ECO:0000256" key="6">
    <source>
        <dbReference type="ARBA" id="ARBA00022801"/>
    </source>
</evidence>
<dbReference type="InterPro" id="IPR023828">
    <property type="entry name" value="Peptidase_S8_Ser-AS"/>
</dbReference>
<sequence length="597" mass="60598">MLAPHAAFAGGPAQPTAGTPTFGAAAANGGSGPATDQLIVKYRSSTSAPRFGATAAQQRPQTGAALARFGVQMQVQRQLAPDTQVVRLSRKLAASEAADLARSLAADDPNVEYAEPDRIMTIQATPTDPRYGEQWQYFDRTGGLNLPAAWDRATGSGVVVAVLDTGFRPHVDLKANLLPGYDFINDSFVGNDGNGRDADASDPGDAIRAGECGGGQPFFDQPSSWHGTHVAGTVAAVANNSTGVVGVAFNAKVLPVRVLGKCGGYTSDIAQAIIWASGGSVSGVPANPTPARVINLSLGGGGACDRTTQDAINTARQRGTVVVVAAGNESQDAANSSPASCQGVVTVAATNRSGGRASYSNFGSTVEVAAPGGDTRSGESGGILSTLNTGSTSPGSDSYAYYQGTSMASPHVAGVVALVLERNRQLNPDQVSSLLASTARAFPSSCSGCGRGLVDAAAAVAAAAGGGGGGGGGGEQPGTVSESEPNDTLREADVISQSGSVAVGAMDRAGDRDFYSATVPAGGTLNVKLAPGATADYDLYVWNASGRLVGRSIRGAGERDEVTLVNRAGAVPYYVEVRYYDGDTGRDEGRYTLDFSF</sequence>
<keyword evidence="3" id="KW-0964">Secreted</keyword>
<evidence type="ECO:0000256" key="11">
    <source>
        <dbReference type="SAM" id="MobiDB-lite"/>
    </source>
</evidence>
<dbReference type="GO" id="GO:0005576">
    <property type="term" value="C:extracellular region"/>
    <property type="evidence" value="ECO:0007669"/>
    <property type="project" value="UniProtKB-SubCell"/>
</dbReference>
<keyword evidence="6 9" id="KW-0378">Hydrolase</keyword>
<keyword evidence="7 9" id="KW-0720">Serine protease</keyword>
<dbReference type="PATRIC" id="fig|413882.6.peg.5716"/>
<proteinExistence type="inferred from homology"/>
<dbReference type="InterPro" id="IPR015500">
    <property type="entry name" value="Peptidase_S8_subtilisin-rel"/>
</dbReference>
<feature type="region of interest" description="Disordered" evidence="11">
    <location>
        <begin position="371"/>
        <end position="394"/>
    </location>
</feature>
<feature type="region of interest" description="Disordered" evidence="11">
    <location>
        <begin position="465"/>
        <end position="487"/>
    </location>
</feature>
<evidence type="ECO:0000313" key="13">
    <source>
        <dbReference type="EMBL" id="AKJ32157.1"/>
    </source>
</evidence>
<evidence type="ECO:0000256" key="1">
    <source>
        <dbReference type="ARBA" id="ARBA00004613"/>
    </source>
</evidence>
<evidence type="ECO:0000256" key="7">
    <source>
        <dbReference type="ARBA" id="ARBA00022825"/>
    </source>
</evidence>
<keyword evidence="4 9" id="KW-0645">Protease</keyword>
<feature type="active site" description="Charge relay system" evidence="9">
    <location>
        <position position="406"/>
    </location>
</feature>
<keyword evidence="5" id="KW-0732">Signal</keyword>
<name>A0A0G3BRW0_9BURK</name>
<dbReference type="STRING" id="413882.AAW51_5466"/>
<dbReference type="CDD" id="cd07496">
    <property type="entry name" value="Peptidases_S8_13"/>
    <property type="match status" value="1"/>
</dbReference>
<evidence type="ECO:0000256" key="9">
    <source>
        <dbReference type="PROSITE-ProRule" id="PRU01240"/>
    </source>
</evidence>
<dbReference type="SUPFAM" id="SSF52743">
    <property type="entry name" value="Subtilisin-like"/>
    <property type="match status" value="1"/>
</dbReference>
<dbReference type="GO" id="GO:0006508">
    <property type="term" value="P:proteolysis"/>
    <property type="evidence" value="ECO:0007669"/>
    <property type="project" value="UniProtKB-KW"/>
</dbReference>
<protein>
    <submittedName>
        <fullName evidence="13">Peptidase S8</fullName>
    </submittedName>
</protein>
<dbReference type="PROSITE" id="PS00138">
    <property type="entry name" value="SUBTILASE_SER"/>
    <property type="match status" value="1"/>
</dbReference>
<dbReference type="Gene3D" id="2.60.120.380">
    <property type="match status" value="1"/>
</dbReference>
<keyword evidence="14" id="KW-1185">Reference proteome</keyword>
<keyword evidence="8" id="KW-0865">Zymogen</keyword>
<dbReference type="SUPFAM" id="SSF89260">
    <property type="entry name" value="Collagen-binding domain"/>
    <property type="match status" value="1"/>
</dbReference>
<gene>
    <name evidence="13" type="ORF">AAW51_5466</name>
</gene>
<feature type="domain" description="Peptidase S8/S53" evidence="12">
    <location>
        <begin position="155"/>
        <end position="445"/>
    </location>
</feature>
<dbReference type="PANTHER" id="PTHR43806">
    <property type="entry name" value="PEPTIDASE S8"/>
    <property type="match status" value="1"/>
</dbReference>
<evidence type="ECO:0000256" key="5">
    <source>
        <dbReference type="ARBA" id="ARBA00022729"/>
    </source>
</evidence>
<evidence type="ECO:0000313" key="14">
    <source>
        <dbReference type="Proteomes" id="UP000035352"/>
    </source>
</evidence>
<dbReference type="FunFam" id="3.40.50.200:FF:000022">
    <property type="entry name" value="Extracellular protease"/>
    <property type="match status" value="1"/>
</dbReference>
<evidence type="ECO:0000256" key="4">
    <source>
        <dbReference type="ARBA" id="ARBA00022670"/>
    </source>
</evidence>
<dbReference type="Proteomes" id="UP000035352">
    <property type="component" value="Chromosome"/>
</dbReference>
<dbReference type="PROSITE" id="PS00136">
    <property type="entry name" value="SUBTILASE_ASP"/>
    <property type="match status" value="1"/>
</dbReference>
<dbReference type="InterPro" id="IPR050131">
    <property type="entry name" value="Peptidase_S8_subtilisin-like"/>
</dbReference>
<feature type="active site" description="Charge relay system" evidence="9">
    <location>
        <position position="164"/>
    </location>
</feature>
<dbReference type="AlphaFoldDB" id="A0A0G3BRW0"/>
<evidence type="ECO:0000256" key="10">
    <source>
        <dbReference type="RuleBase" id="RU003355"/>
    </source>
</evidence>
<dbReference type="InterPro" id="IPR036852">
    <property type="entry name" value="Peptidase_S8/S53_dom_sf"/>
</dbReference>
<organism evidence="13 14">
    <name type="scientific">Caldimonas brevitalea</name>
    <dbReference type="NCBI Taxonomy" id="413882"/>
    <lineage>
        <taxon>Bacteria</taxon>
        <taxon>Pseudomonadati</taxon>
        <taxon>Pseudomonadota</taxon>
        <taxon>Betaproteobacteria</taxon>
        <taxon>Burkholderiales</taxon>
        <taxon>Sphaerotilaceae</taxon>
        <taxon>Caldimonas</taxon>
    </lineage>
</organism>
<dbReference type="Gene3D" id="3.40.50.200">
    <property type="entry name" value="Peptidase S8/S53 domain"/>
    <property type="match status" value="1"/>
</dbReference>
<comment type="subcellular location">
    <subcellularLocation>
        <location evidence="1">Secreted</location>
    </subcellularLocation>
</comment>
<feature type="compositionally biased region" description="Gly residues" evidence="11">
    <location>
        <begin position="465"/>
        <end position="476"/>
    </location>
</feature>
<dbReference type="PROSITE" id="PS00137">
    <property type="entry name" value="SUBTILASE_HIS"/>
    <property type="match status" value="1"/>
</dbReference>
<dbReference type="EMBL" id="CP011371">
    <property type="protein sequence ID" value="AKJ32157.1"/>
    <property type="molecule type" value="Genomic_DNA"/>
</dbReference>
<dbReference type="GO" id="GO:0004252">
    <property type="term" value="F:serine-type endopeptidase activity"/>
    <property type="evidence" value="ECO:0007669"/>
    <property type="project" value="UniProtKB-UniRule"/>
</dbReference>
<dbReference type="InterPro" id="IPR000209">
    <property type="entry name" value="Peptidase_S8/S53_dom"/>
</dbReference>
<dbReference type="InterPro" id="IPR023827">
    <property type="entry name" value="Peptidase_S8_Asp-AS"/>
</dbReference>
<accession>A0A0G3BRW0</accession>
<dbReference type="KEGG" id="pbh:AAW51_5466"/>
<feature type="active site" description="Charge relay system" evidence="9">
    <location>
        <position position="226"/>
    </location>
</feature>
<evidence type="ECO:0000256" key="3">
    <source>
        <dbReference type="ARBA" id="ARBA00022525"/>
    </source>
</evidence>
<dbReference type="InterPro" id="IPR034176">
    <property type="entry name" value="Peptidases_S8_13"/>
</dbReference>
<reference evidence="13 14" key="1">
    <citation type="submission" date="2015-05" db="EMBL/GenBank/DDBJ databases">
        <authorList>
            <person name="Tang B."/>
            <person name="Yu Y."/>
        </authorList>
    </citation>
    <scope>NUCLEOTIDE SEQUENCE [LARGE SCALE GENOMIC DNA]</scope>
    <source>
        <strain evidence="13 14">DSM 7029</strain>
    </source>
</reference>
<comment type="similarity">
    <text evidence="2 9 10">Belongs to the peptidase S8 family.</text>
</comment>
<dbReference type="PANTHER" id="PTHR43806:SF11">
    <property type="entry name" value="CEREVISIN-RELATED"/>
    <property type="match status" value="1"/>
</dbReference>
<dbReference type="PRINTS" id="PR00723">
    <property type="entry name" value="SUBTILISIN"/>
</dbReference>
<feature type="compositionally biased region" description="Polar residues" evidence="11">
    <location>
        <begin position="383"/>
        <end position="394"/>
    </location>
</feature>
<evidence type="ECO:0000256" key="8">
    <source>
        <dbReference type="ARBA" id="ARBA00023145"/>
    </source>
</evidence>
<dbReference type="InterPro" id="IPR022398">
    <property type="entry name" value="Peptidase_S8_His-AS"/>
</dbReference>
<dbReference type="Pfam" id="PF00082">
    <property type="entry name" value="Peptidase_S8"/>
    <property type="match status" value="1"/>
</dbReference>
<evidence type="ECO:0000256" key="2">
    <source>
        <dbReference type="ARBA" id="ARBA00011073"/>
    </source>
</evidence>